<sequence length="56" mass="6287">MSPIAYKLYTYLMGQPEGQNLVMEELTRVLSTSKTAIRAAFEELSIDGLLTYTQEA</sequence>
<accession>A0A0F9U917</accession>
<gene>
    <name evidence="1" type="ORF">LCGC14_0294550</name>
</gene>
<name>A0A0F9U917_9ZZZZ</name>
<evidence type="ECO:0000313" key="1">
    <source>
        <dbReference type="EMBL" id="KKN83802.1"/>
    </source>
</evidence>
<organism evidence="1">
    <name type="scientific">marine sediment metagenome</name>
    <dbReference type="NCBI Taxonomy" id="412755"/>
    <lineage>
        <taxon>unclassified sequences</taxon>
        <taxon>metagenomes</taxon>
        <taxon>ecological metagenomes</taxon>
    </lineage>
</organism>
<proteinExistence type="predicted"/>
<dbReference type="AlphaFoldDB" id="A0A0F9U917"/>
<comment type="caution">
    <text evidence="1">The sequence shown here is derived from an EMBL/GenBank/DDBJ whole genome shotgun (WGS) entry which is preliminary data.</text>
</comment>
<dbReference type="EMBL" id="LAZR01000179">
    <property type="protein sequence ID" value="KKN83802.1"/>
    <property type="molecule type" value="Genomic_DNA"/>
</dbReference>
<protein>
    <submittedName>
        <fullName evidence="1">Uncharacterized protein</fullName>
    </submittedName>
</protein>
<reference evidence="1" key="1">
    <citation type="journal article" date="2015" name="Nature">
        <title>Complex archaea that bridge the gap between prokaryotes and eukaryotes.</title>
        <authorList>
            <person name="Spang A."/>
            <person name="Saw J.H."/>
            <person name="Jorgensen S.L."/>
            <person name="Zaremba-Niedzwiedzka K."/>
            <person name="Martijn J."/>
            <person name="Lind A.E."/>
            <person name="van Eijk R."/>
            <person name="Schleper C."/>
            <person name="Guy L."/>
            <person name="Ettema T.J."/>
        </authorList>
    </citation>
    <scope>NUCLEOTIDE SEQUENCE</scope>
</reference>